<accession>A0A8S5T7V6</accession>
<reference evidence="1" key="1">
    <citation type="journal article" date="2021" name="Proc. Natl. Acad. Sci. U.S.A.">
        <title>A Catalog of Tens of Thousands of Viruses from Human Metagenomes Reveals Hidden Associations with Chronic Diseases.</title>
        <authorList>
            <person name="Tisza M.J."/>
            <person name="Buck C.B."/>
        </authorList>
    </citation>
    <scope>NUCLEOTIDE SEQUENCE</scope>
    <source>
        <strain evidence="1">CtAsH36</strain>
    </source>
</reference>
<sequence>MGRLIDADELIKYIKIWEIGTSISSDQKEFIDCVNEQPTAFDVDKVVEQLKTKKTRTDALQKASEYFEGETDAFEVAIKIVKGGGVE</sequence>
<dbReference type="EMBL" id="BK032768">
    <property type="protein sequence ID" value="DAF59326.1"/>
    <property type="molecule type" value="Genomic_DNA"/>
</dbReference>
<organism evidence="1">
    <name type="scientific">Siphoviridae sp. ctAsH36</name>
    <dbReference type="NCBI Taxonomy" id="2827799"/>
    <lineage>
        <taxon>Viruses</taxon>
        <taxon>Duplodnaviria</taxon>
        <taxon>Heunggongvirae</taxon>
        <taxon>Uroviricota</taxon>
        <taxon>Caudoviricetes</taxon>
    </lineage>
</organism>
<proteinExistence type="predicted"/>
<evidence type="ECO:0000313" key="1">
    <source>
        <dbReference type="EMBL" id="DAF59326.1"/>
    </source>
</evidence>
<protein>
    <submittedName>
        <fullName evidence="1">Uncharacterized protein</fullName>
    </submittedName>
</protein>
<name>A0A8S5T7V6_9CAUD</name>